<proteinExistence type="predicted"/>
<reference evidence="2" key="3">
    <citation type="submission" date="2021-07" db="EMBL/GenBank/DDBJ databases">
        <authorList>
            <person name="Branca A.L. A."/>
        </authorList>
    </citation>
    <scope>NUCLEOTIDE SEQUENCE</scope>
</reference>
<evidence type="ECO:0000313" key="4">
    <source>
        <dbReference type="Proteomes" id="UP000191691"/>
    </source>
</evidence>
<dbReference type="EMBL" id="CAJVNV010000332">
    <property type="protein sequence ID" value="CAG8158953.1"/>
    <property type="molecule type" value="Genomic_DNA"/>
</dbReference>
<reference evidence="4" key="2">
    <citation type="journal article" date="2017" name="Nat. Microbiol.">
        <title>Global analysis of biosynthetic gene clusters reveals vast potential of secondary metabolite production in Penicillium species.</title>
        <authorList>
            <person name="Nielsen J.C."/>
            <person name="Grijseels S."/>
            <person name="Prigent S."/>
            <person name="Ji B."/>
            <person name="Dainat J."/>
            <person name="Nielsen K.F."/>
            <person name="Frisvad J.C."/>
            <person name="Workman M."/>
            <person name="Nielsen J."/>
        </authorList>
    </citation>
    <scope>NUCLEOTIDE SEQUENCE [LARGE SCALE GENOMIC DNA]</scope>
    <source>
        <strain evidence="4">IBT 13039</strain>
    </source>
</reference>
<keyword evidence="4" id="KW-1185">Reference proteome</keyword>
<dbReference type="AlphaFoldDB" id="A0A1V6YV18"/>
<dbReference type="InterPro" id="IPR056125">
    <property type="entry name" value="DUF7708"/>
</dbReference>
<evidence type="ECO:0000259" key="1">
    <source>
        <dbReference type="Pfam" id="PF24809"/>
    </source>
</evidence>
<dbReference type="Proteomes" id="UP000191691">
    <property type="component" value="Unassembled WGS sequence"/>
</dbReference>
<dbReference type="EMBL" id="MOOB01000010">
    <property type="protein sequence ID" value="OQE91167.1"/>
    <property type="molecule type" value="Genomic_DNA"/>
</dbReference>
<dbReference type="STRING" id="60175.A0A1V6YV18"/>
<dbReference type="Proteomes" id="UP001153461">
    <property type="component" value="Unassembled WGS sequence"/>
</dbReference>
<name>A0A1V6YV18_PENNA</name>
<evidence type="ECO:0000313" key="3">
    <source>
        <dbReference type="EMBL" id="OQE91167.1"/>
    </source>
</evidence>
<feature type="domain" description="DUF7708" evidence="1">
    <location>
        <begin position="75"/>
        <end position="174"/>
    </location>
</feature>
<evidence type="ECO:0000313" key="2">
    <source>
        <dbReference type="EMBL" id="CAG8158953.1"/>
    </source>
</evidence>
<protein>
    <recommendedName>
        <fullName evidence="1">DUF7708 domain-containing protein</fullName>
    </recommendedName>
</protein>
<dbReference type="Pfam" id="PF24809">
    <property type="entry name" value="DUF7708"/>
    <property type="match status" value="1"/>
</dbReference>
<gene>
    <name evidence="3" type="ORF">PENNAL_c0010G10319</name>
    <name evidence="2" type="ORF">PNAL_LOCUS6309</name>
</gene>
<dbReference type="OrthoDB" id="7464126at2759"/>
<comment type="caution">
    <text evidence="3">The sequence shown here is derived from an EMBL/GenBank/DDBJ whole genome shotgun (WGS) entry which is preliminary data.</text>
</comment>
<reference evidence="3" key="1">
    <citation type="submission" date="2016-10" db="EMBL/GenBank/DDBJ databases">
        <title>Uncovering the secondary metabolism of Penicillium species provides insights into the evolution of 6-MSA pathways.</title>
        <authorList>
            <person name="Nielsen J.C."/>
            <person name="Nielsen J."/>
        </authorList>
    </citation>
    <scope>NUCLEOTIDE SEQUENCE [LARGE SCALE GENOMIC DNA]</scope>
    <source>
        <strain evidence="3">IBT 13039</strain>
    </source>
</reference>
<sequence length="188" mass="20798">MALQLSPRAGARGADPTQSLNAALENFKNILTEEQKREFQKSTTTPDIASVIEFVAEIDARNSRTMRRCVAPRLCTFLEATQQFTGVVDTFVSSNPIVAALIWGGVKTAILTASNVASYFDKVTSMIMRIGKFSPKYQQFGLLYPGSISLQRALCDFYAIVINLCVKIIEVSRRTALKQNFFVATESL</sequence>
<accession>A0A1V6YV18</accession>
<organism evidence="3 4">
    <name type="scientific">Penicillium nalgiovense</name>
    <dbReference type="NCBI Taxonomy" id="60175"/>
    <lineage>
        <taxon>Eukaryota</taxon>
        <taxon>Fungi</taxon>
        <taxon>Dikarya</taxon>
        <taxon>Ascomycota</taxon>
        <taxon>Pezizomycotina</taxon>
        <taxon>Eurotiomycetes</taxon>
        <taxon>Eurotiomycetidae</taxon>
        <taxon>Eurotiales</taxon>
        <taxon>Aspergillaceae</taxon>
        <taxon>Penicillium</taxon>
    </lineage>
</organism>
<dbReference type="OMA" id="PRFTEYQ"/>